<dbReference type="EMBL" id="HBHJ01015300">
    <property type="protein sequence ID" value="CAD9686655.1"/>
    <property type="molecule type" value="Transcribed_RNA"/>
</dbReference>
<evidence type="ECO:0000256" key="1">
    <source>
        <dbReference type="SAM" id="MobiDB-lite"/>
    </source>
</evidence>
<protein>
    <submittedName>
        <fullName evidence="2">Uncharacterized protein</fullName>
    </submittedName>
</protein>
<feature type="region of interest" description="Disordered" evidence="1">
    <location>
        <begin position="1"/>
        <end position="105"/>
    </location>
</feature>
<organism evidence="2">
    <name type="scientific">Rhizochromulina marina</name>
    <dbReference type="NCBI Taxonomy" id="1034831"/>
    <lineage>
        <taxon>Eukaryota</taxon>
        <taxon>Sar</taxon>
        <taxon>Stramenopiles</taxon>
        <taxon>Ochrophyta</taxon>
        <taxon>Dictyochophyceae</taxon>
        <taxon>Rhizochromulinales</taxon>
        <taxon>Rhizochromulina</taxon>
    </lineage>
</organism>
<accession>A0A7S2WGG2</accession>
<feature type="compositionally biased region" description="Polar residues" evidence="1">
    <location>
        <begin position="1"/>
        <end position="14"/>
    </location>
</feature>
<name>A0A7S2WGG2_9STRA</name>
<evidence type="ECO:0000313" key="2">
    <source>
        <dbReference type="EMBL" id="CAD9686655.1"/>
    </source>
</evidence>
<proteinExistence type="predicted"/>
<reference evidence="2" key="1">
    <citation type="submission" date="2021-01" db="EMBL/GenBank/DDBJ databases">
        <authorList>
            <person name="Corre E."/>
            <person name="Pelletier E."/>
            <person name="Niang G."/>
            <person name="Scheremetjew M."/>
            <person name="Finn R."/>
            <person name="Kale V."/>
            <person name="Holt S."/>
            <person name="Cochrane G."/>
            <person name="Meng A."/>
            <person name="Brown T."/>
            <person name="Cohen L."/>
        </authorList>
    </citation>
    <scope>NUCLEOTIDE SEQUENCE</scope>
    <source>
        <strain evidence="2">CCMP1243</strain>
    </source>
</reference>
<sequence length="105" mass="11357">MAHQSKSVSQQSYIDESGRRVTKTTTTILHPDGREETTTDEHVDDAPSARRIGHLGERAGRALGVPTSASGRNQSSRPALGSSSSSSRQWRRSPRDGAPQRGSFL</sequence>
<feature type="compositionally biased region" description="Low complexity" evidence="1">
    <location>
        <begin position="75"/>
        <end position="88"/>
    </location>
</feature>
<feature type="compositionally biased region" description="Basic and acidic residues" evidence="1">
    <location>
        <begin position="31"/>
        <end position="60"/>
    </location>
</feature>
<gene>
    <name evidence="2" type="ORF">RMAR1173_LOCUS10135</name>
</gene>
<dbReference type="AlphaFoldDB" id="A0A7S2WGG2"/>